<sequence>MPLHEAMQGHPRAAATLAVLHPPSGRCTAAAPDTLSLSGPSPPAV</sequence>
<gene>
    <name evidence="1" type="ORF">P2L57_32995</name>
</gene>
<evidence type="ECO:0000313" key="1">
    <source>
        <dbReference type="EMBL" id="MDF2260355.1"/>
    </source>
</evidence>
<dbReference type="RefSeq" id="WP_344185030.1">
    <property type="nucleotide sequence ID" value="NZ_BAAANM010000021.1"/>
</dbReference>
<keyword evidence="2" id="KW-1185">Reference proteome</keyword>
<name>A0ABT5ZBF4_9ACTN</name>
<organism evidence="1 2">
    <name type="scientific">Streptantibioticus ferralitis</name>
    <dbReference type="NCBI Taxonomy" id="236510"/>
    <lineage>
        <taxon>Bacteria</taxon>
        <taxon>Bacillati</taxon>
        <taxon>Actinomycetota</taxon>
        <taxon>Actinomycetes</taxon>
        <taxon>Kitasatosporales</taxon>
        <taxon>Streptomycetaceae</taxon>
        <taxon>Streptantibioticus</taxon>
    </lineage>
</organism>
<proteinExistence type="predicted"/>
<evidence type="ECO:0000313" key="2">
    <source>
        <dbReference type="Proteomes" id="UP001220022"/>
    </source>
</evidence>
<protein>
    <submittedName>
        <fullName evidence="1">Uncharacterized protein</fullName>
    </submittedName>
</protein>
<comment type="caution">
    <text evidence="1">The sequence shown here is derived from an EMBL/GenBank/DDBJ whole genome shotgun (WGS) entry which is preliminary data.</text>
</comment>
<reference evidence="1 2" key="1">
    <citation type="submission" date="2023-03" db="EMBL/GenBank/DDBJ databases">
        <title>Draft genome sequence of type strain Streptomyces ferralitis JCM 14344.</title>
        <authorList>
            <person name="Klaysubun C."/>
            <person name="Duangmal K."/>
        </authorList>
    </citation>
    <scope>NUCLEOTIDE SEQUENCE [LARGE SCALE GENOMIC DNA]</scope>
    <source>
        <strain evidence="1 2">JCM 14344</strain>
    </source>
</reference>
<dbReference type="Proteomes" id="UP001220022">
    <property type="component" value="Unassembled WGS sequence"/>
</dbReference>
<dbReference type="EMBL" id="JARHTQ010000033">
    <property type="protein sequence ID" value="MDF2260355.1"/>
    <property type="molecule type" value="Genomic_DNA"/>
</dbReference>
<accession>A0ABT5ZBF4</accession>